<evidence type="ECO:0000256" key="2">
    <source>
        <dbReference type="ARBA" id="ARBA00022679"/>
    </source>
</evidence>
<dbReference type="Pfam" id="PF13530">
    <property type="entry name" value="SCP2_2"/>
    <property type="match status" value="1"/>
</dbReference>
<dbReference type="Pfam" id="PF17668">
    <property type="entry name" value="Acetyltransf_17"/>
    <property type="match status" value="1"/>
</dbReference>
<keyword evidence="7" id="KW-1185">Reference proteome</keyword>
<dbReference type="RefSeq" id="WP_086781082.1">
    <property type="nucleotide sequence ID" value="NZ_JAGIOO010000001.1"/>
</dbReference>
<evidence type="ECO:0000313" key="7">
    <source>
        <dbReference type="Proteomes" id="UP001519363"/>
    </source>
</evidence>
<name>A0ABS5ACA2_9PSEU</name>
<evidence type="ECO:0000256" key="4">
    <source>
        <dbReference type="HAMAP-Rule" id="MF_01812"/>
    </source>
</evidence>
<keyword evidence="2 4" id="KW-0808">Transferase</keyword>
<dbReference type="InterPro" id="IPR041380">
    <property type="entry name" value="Acetyltransf_17"/>
</dbReference>
<dbReference type="Pfam" id="PF13527">
    <property type="entry name" value="Acetyltransf_9"/>
    <property type="match status" value="1"/>
</dbReference>
<evidence type="ECO:0000259" key="5">
    <source>
        <dbReference type="PROSITE" id="PS51186"/>
    </source>
</evidence>
<evidence type="ECO:0000256" key="1">
    <source>
        <dbReference type="ARBA" id="ARBA00009213"/>
    </source>
</evidence>
<keyword evidence="3 4" id="KW-0012">Acyltransferase</keyword>
<sequence length="404" mass="44374">MSSPLTVRPLANPEELAAHIEICRTAFYGEHDQETLDAQLAQWEPAKFRGVFDGEEQIGGGGVYHRRITLPGTGPQTFAGVTMVAVRPGHRRRGALSGTMRALLHDEHRAGGSPLAALWASEGVIYGRYGFGIAARRRFLTVPKGTPFHPAVDTGTARVRELPRAAAEPLLRELYTKVSEQRVGWLDRTDHDWRYRLLDNAKHRDGAGEHRFAVHPEGYALYRVHSSGWDAREVRVHELVAATPVAQAALWRHLLDSDLTSEVKYAYGEADEPLTHLLADPRAVTATSADTLWLRLLDVAEALPLRHYDAPVDLVLAVTDAFCPWNEGRWRLRAGTDGVARVEATDADAELALDVTELASVFLGGISPAVLAGTGRIRELVPGAADRLARAVRTSRAPHCVEIF</sequence>
<dbReference type="InterPro" id="IPR025559">
    <property type="entry name" value="Eis_dom"/>
</dbReference>
<dbReference type="PROSITE" id="PS51186">
    <property type="entry name" value="GNAT"/>
    <property type="match status" value="1"/>
</dbReference>
<dbReference type="InterPro" id="IPR016181">
    <property type="entry name" value="Acyl_CoA_acyltransferase"/>
</dbReference>
<dbReference type="EMBL" id="JAGIOO010000001">
    <property type="protein sequence ID" value="MBP2474214.1"/>
    <property type="molecule type" value="Genomic_DNA"/>
</dbReference>
<gene>
    <name evidence="6" type="ORF">JOF53_003086</name>
</gene>
<feature type="binding site" evidence="4">
    <location>
        <begin position="92"/>
        <end position="97"/>
    </location>
    <ligand>
        <name>acetyl-CoA</name>
        <dbReference type="ChEBI" id="CHEBI:57288"/>
    </ligand>
</feature>
<evidence type="ECO:0000256" key="3">
    <source>
        <dbReference type="ARBA" id="ARBA00023315"/>
    </source>
</evidence>
<feature type="active site" description="Proton donor" evidence="4">
    <location>
        <position position="126"/>
    </location>
</feature>
<dbReference type="Proteomes" id="UP001519363">
    <property type="component" value="Unassembled WGS sequence"/>
</dbReference>
<dbReference type="InterPro" id="IPR051554">
    <property type="entry name" value="Acetyltransferase_Eis"/>
</dbReference>
<reference evidence="6 7" key="1">
    <citation type="submission" date="2021-03" db="EMBL/GenBank/DDBJ databases">
        <title>Sequencing the genomes of 1000 actinobacteria strains.</title>
        <authorList>
            <person name="Klenk H.-P."/>
        </authorList>
    </citation>
    <scope>NUCLEOTIDE SEQUENCE [LARGE SCALE GENOMIC DNA]</scope>
    <source>
        <strain evidence="6 7">DSM 44580</strain>
    </source>
</reference>
<feature type="binding site" evidence="4">
    <location>
        <begin position="121"/>
        <end position="122"/>
    </location>
    <ligand>
        <name>acetyl-CoA</name>
        <dbReference type="ChEBI" id="CHEBI:57288"/>
    </ligand>
</feature>
<dbReference type="PANTHER" id="PTHR37817">
    <property type="entry name" value="N-ACETYLTRANSFERASE EIS"/>
    <property type="match status" value="1"/>
</dbReference>
<protein>
    <submittedName>
        <fullName evidence="6">Acetyltransferase</fullName>
    </submittedName>
</protein>
<organism evidence="6 7">
    <name type="scientific">Crossiella equi</name>
    <dbReference type="NCBI Taxonomy" id="130796"/>
    <lineage>
        <taxon>Bacteria</taxon>
        <taxon>Bacillati</taxon>
        <taxon>Actinomycetota</taxon>
        <taxon>Actinomycetes</taxon>
        <taxon>Pseudonocardiales</taxon>
        <taxon>Pseudonocardiaceae</taxon>
        <taxon>Crossiella</taxon>
    </lineage>
</organism>
<dbReference type="Gene3D" id="3.40.630.30">
    <property type="match status" value="2"/>
</dbReference>
<dbReference type="SUPFAM" id="SSF55729">
    <property type="entry name" value="Acyl-CoA N-acyltransferases (Nat)"/>
    <property type="match status" value="1"/>
</dbReference>
<evidence type="ECO:0000313" key="6">
    <source>
        <dbReference type="EMBL" id="MBP2474214.1"/>
    </source>
</evidence>
<feature type="domain" description="N-acetyltransferase" evidence="5">
    <location>
        <begin position="5"/>
        <end position="153"/>
    </location>
</feature>
<accession>A0ABS5ACA2</accession>
<dbReference type="InterPro" id="IPR036527">
    <property type="entry name" value="SCP2_sterol-bd_dom_sf"/>
</dbReference>
<comment type="caution">
    <text evidence="6">The sequence shown here is derived from an EMBL/GenBank/DDBJ whole genome shotgun (WGS) entry which is preliminary data.</text>
</comment>
<dbReference type="SUPFAM" id="SSF55718">
    <property type="entry name" value="SCP-like"/>
    <property type="match status" value="1"/>
</dbReference>
<feature type="active site" description="Proton acceptor; via carboxylate" evidence="4">
    <location>
        <position position="404"/>
    </location>
</feature>
<feature type="binding site" evidence="4">
    <location>
        <begin position="84"/>
        <end position="86"/>
    </location>
    <ligand>
        <name>acetyl-CoA</name>
        <dbReference type="ChEBI" id="CHEBI:57288"/>
    </ligand>
</feature>
<dbReference type="InterPro" id="IPR000182">
    <property type="entry name" value="GNAT_dom"/>
</dbReference>
<comment type="similarity">
    <text evidence="1 4">Belongs to the acetyltransferase Eis family.</text>
</comment>
<dbReference type="InterPro" id="IPR022902">
    <property type="entry name" value="NAcTrfase_Eis"/>
</dbReference>
<dbReference type="Gene3D" id="3.30.1050.10">
    <property type="entry name" value="SCP2 sterol-binding domain"/>
    <property type="match status" value="1"/>
</dbReference>
<dbReference type="NCBIfam" id="NF002367">
    <property type="entry name" value="PRK01346.1-4"/>
    <property type="match status" value="1"/>
</dbReference>
<comment type="subunit">
    <text evidence="4">Homohexamer; trimer of dimers.</text>
</comment>
<dbReference type="PANTHER" id="PTHR37817:SF1">
    <property type="entry name" value="N-ACETYLTRANSFERASE EIS"/>
    <property type="match status" value="1"/>
</dbReference>
<proteinExistence type="inferred from homology"/>
<dbReference type="HAMAP" id="MF_01812">
    <property type="entry name" value="Eis"/>
    <property type="match status" value="1"/>
</dbReference>